<dbReference type="SUPFAM" id="SSF103473">
    <property type="entry name" value="MFS general substrate transporter"/>
    <property type="match status" value="1"/>
</dbReference>
<evidence type="ECO:0000256" key="3">
    <source>
        <dbReference type="ARBA" id="ARBA00023163"/>
    </source>
</evidence>
<proteinExistence type="predicted"/>
<protein>
    <submittedName>
        <fullName evidence="7">LuxR family transcriptional regulator</fullName>
    </submittedName>
</protein>
<dbReference type="CDD" id="cd06170">
    <property type="entry name" value="LuxR_C_like"/>
    <property type="match status" value="1"/>
</dbReference>
<feature type="domain" description="HTH luxR-type" evidence="6">
    <location>
        <begin position="480"/>
        <end position="545"/>
    </location>
</feature>
<dbReference type="InterPro" id="IPR016032">
    <property type="entry name" value="Sig_transdc_resp-reg_C-effctor"/>
</dbReference>
<dbReference type="PANTHER" id="PTHR44688">
    <property type="entry name" value="DNA-BINDING TRANSCRIPTIONAL ACTIVATOR DEVR_DOSR"/>
    <property type="match status" value="1"/>
</dbReference>
<dbReference type="SUPFAM" id="SSF46894">
    <property type="entry name" value="C-terminal effector domain of the bipartite response regulators"/>
    <property type="match status" value="1"/>
</dbReference>
<dbReference type="SMART" id="SM00421">
    <property type="entry name" value="HTH_LUXR"/>
    <property type="match status" value="1"/>
</dbReference>
<feature type="transmembrane region" description="Helical" evidence="5">
    <location>
        <begin position="327"/>
        <end position="346"/>
    </location>
</feature>
<dbReference type="InterPro" id="IPR036259">
    <property type="entry name" value="MFS_trans_sf"/>
</dbReference>
<dbReference type="PROSITE" id="PS50043">
    <property type="entry name" value="HTH_LUXR_2"/>
    <property type="match status" value="1"/>
</dbReference>
<dbReference type="InterPro" id="IPR036388">
    <property type="entry name" value="WH-like_DNA-bd_sf"/>
</dbReference>
<feature type="transmembrane region" description="Helical" evidence="5">
    <location>
        <begin position="100"/>
        <end position="123"/>
    </location>
</feature>
<keyword evidence="5" id="KW-0472">Membrane</keyword>
<dbReference type="GO" id="GO:0003677">
    <property type="term" value="F:DNA binding"/>
    <property type="evidence" value="ECO:0007669"/>
    <property type="project" value="UniProtKB-KW"/>
</dbReference>
<feature type="transmembrane region" description="Helical" evidence="5">
    <location>
        <begin position="47"/>
        <end position="65"/>
    </location>
</feature>
<dbReference type="Pfam" id="PF00196">
    <property type="entry name" value="GerE"/>
    <property type="match status" value="1"/>
</dbReference>
<keyword evidence="3" id="KW-0804">Transcription</keyword>
<dbReference type="GO" id="GO:0006355">
    <property type="term" value="P:regulation of DNA-templated transcription"/>
    <property type="evidence" value="ECO:0007669"/>
    <property type="project" value="InterPro"/>
</dbReference>
<evidence type="ECO:0000256" key="1">
    <source>
        <dbReference type="ARBA" id="ARBA00023015"/>
    </source>
</evidence>
<dbReference type="Gene3D" id="1.10.10.10">
    <property type="entry name" value="Winged helix-like DNA-binding domain superfamily/Winged helix DNA-binding domain"/>
    <property type="match status" value="1"/>
</dbReference>
<feature type="transmembrane region" description="Helical" evidence="5">
    <location>
        <begin position="352"/>
        <end position="371"/>
    </location>
</feature>
<keyword evidence="2" id="KW-0238">DNA-binding</keyword>
<evidence type="ECO:0000256" key="5">
    <source>
        <dbReference type="SAM" id="Phobius"/>
    </source>
</evidence>
<feature type="transmembrane region" description="Helical" evidence="5">
    <location>
        <begin position="160"/>
        <end position="177"/>
    </location>
</feature>
<evidence type="ECO:0000256" key="4">
    <source>
        <dbReference type="SAM" id="MobiDB-lite"/>
    </source>
</evidence>
<reference evidence="7" key="1">
    <citation type="submission" date="2018-08" db="EMBL/GenBank/DDBJ databases">
        <title>Murine metabolic-syndrome-specific gut microbial biobank.</title>
        <authorList>
            <person name="Liu C."/>
        </authorList>
    </citation>
    <scope>NUCLEOTIDE SEQUENCE [LARGE SCALE GENOMIC DNA]</scope>
    <source>
        <strain evidence="7">Z82</strain>
    </source>
</reference>
<dbReference type="PANTHER" id="PTHR44688:SF16">
    <property type="entry name" value="DNA-BINDING TRANSCRIPTIONAL ACTIVATOR DEVR_DOSR"/>
    <property type="match status" value="1"/>
</dbReference>
<sequence>MAAMQVKLDTVIYPVFGIGAYWGWSSSVMITSGIWPNAAVGPAQADWLANVVSHCLALIVLSLLAGRLRALTRRRRWGLASAALISLSTVLMVLGNFDPALAALTTVGSVSSGVGTAGALLFWARALLAIDRTDAQHSILAGSIVVALVGTVLILCLPPWAGSLLCIALPFAIMLCAHDGADETGAMTDPCDPAPSVREARSCTARPEALSETGARTNANMDALEKRTPKLSGGGSGLPRPDAAVASGSKADTAPARPKSRLWELARLYLCCFILALAAGMHQASSSQSAPASSLDQWRTLYASVCILVSAAAYLDLRLSSSRFSHLFSRMIVPLIAGGLLIIAVVGNDANGWGGVPMQTGYHLFLIYIYTEFALQGRTNPQPLLVFIRGTIAIDAGLLAGCAFTVFAGGVADDGIRSVTLAVVYLLLLVGVLLFPNVIASVAQRSQRRTRLVIAEQDEQASLLDAPLSTATPSVAQAAAFAQNLGLSPREREVFDQLLRGHTLPAIAAEAHLSYNTVKTHVSHIYQKAGVHTRDELIDLLEHQPRS</sequence>
<feature type="transmembrane region" description="Helical" evidence="5">
    <location>
        <begin position="77"/>
        <end position="94"/>
    </location>
</feature>
<feature type="transmembrane region" description="Helical" evidence="5">
    <location>
        <begin position="297"/>
        <end position="315"/>
    </location>
</feature>
<keyword evidence="5" id="KW-1133">Transmembrane helix</keyword>
<evidence type="ECO:0000256" key="2">
    <source>
        <dbReference type="ARBA" id="ARBA00023125"/>
    </source>
</evidence>
<feature type="transmembrane region" description="Helical" evidence="5">
    <location>
        <begin position="12"/>
        <end position="35"/>
    </location>
</feature>
<evidence type="ECO:0000259" key="6">
    <source>
        <dbReference type="PROSITE" id="PS50043"/>
    </source>
</evidence>
<feature type="transmembrane region" description="Helical" evidence="5">
    <location>
        <begin position="135"/>
        <end position="154"/>
    </location>
</feature>
<gene>
    <name evidence="7" type="ORF">D1639_01560</name>
</gene>
<accession>A0A7C9N9X4</accession>
<feature type="region of interest" description="Disordered" evidence="4">
    <location>
        <begin position="187"/>
        <end position="255"/>
    </location>
</feature>
<dbReference type="InterPro" id="IPR000792">
    <property type="entry name" value="Tscrpt_reg_LuxR_C"/>
</dbReference>
<name>A0A7C9N9X4_9BACT</name>
<organism evidence="7">
    <name type="scientific">Muribaculaceae bacterium Z82</name>
    <dbReference type="NCBI Taxonomy" id="2304548"/>
    <lineage>
        <taxon>Bacteria</taxon>
        <taxon>Pseudomonadati</taxon>
        <taxon>Bacteroidota</taxon>
        <taxon>Bacteroidia</taxon>
        <taxon>Bacteroidales</taxon>
        <taxon>Muribaculaceae</taxon>
    </lineage>
</organism>
<evidence type="ECO:0000313" key="7">
    <source>
        <dbReference type="EMBL" id="NBI33743.1"/>
    </source>
</evidence>
<keyword evidence="5" id="KW-0812">Transmembrane</keyword>
<dbReference type="AlphaFoldDB" id="A0A7C9N9X4"/>
<comment type="caution">
    <text evidence="7">The sequence shown here is derived from an EMBL/GenBank/DDBJ whole genome shotgun (WGS) entry which is preliminary data.</text>
</comment>
<dbReference type="PRINTS" id="PR00038">
    <property type="entry name" value="HTHLUXR"/>
</dbReference>
<dbReference type="EMBL" id="QWKH01000005">
    <property type="protein sequence ID" value="NBI33743.1"/>
    <property type="molecule type" value="Genomic_DNA"/>
</dbReference>
<feature type="transmembrane region" description="Helical" evidence="5">
    <location>
        <begin position="383"/>
        <end position="407"/>
    </location>
</feature>
<keyword evidence="1" id="KW-0805">Transcription regulation</keyword>
<feature type="transmembrane region" description="Helical" evidence="5">
    <location>
        <begin position="266"/>
        <end position="285"/>
    </location>
</feature>
<feature type="transmembrane region" description="Helical" evidence="5">
    <location>
        <begin position="419"/>
        <end position="443"/>
    </location>
</feature>